<dbReference type="SUPFAM" id="SSF109854">
    <property type="entry name" value="DinB/YfiT-like putative metalloenzymes"/>
    <property type="match status" value="1"/>
</dbReference>
<name>A0ABQ1ZLY7_9BACL</name>
<dbReference type="Pfam" id="PF07606">
    <property type="entry name" value="DUF1569"/>
    <property type="match status" value="1"/>
</dbReference>
<gene>
    <name evidence="1" type="ORF">GCM10007362_02380</name>
</gene>
<dbReference type="Gene3D" id="1.20.120.450">
    <property type="entry name" value="dinb family like domain"/>
    <property type="match status" value="1"/>
</dbReference>
<evidence type="ECO:0000313" key="2">
    <source>
        <dbReference type="Proteomes" id="UP000605427"/>
    </source>
</evidence>
<dbReference type="Proteomes" id="UP000605427">
    <property type="component" value="Unassembled WGS sequence"/>
</dbReference>
<organism evidence="1 2">
    <name type="scientific">Saccharibacillus endophyticus</name>
    <dbReference type="NCBI Taxonomy" id="2060666"/>
    <lineage>
        <taxon>Bacteria</taxon>
        <taxon>Bacillati</taxon>
        <taxon>Bacillota</taxon>
        <taxon>Bacilli</taxon>
        <taxon>Bacillales</taxon>
        <taxon>Paenibacillaceae</taxon>
        <taxon>Saccharibacillus</taxon>
    </lineage>
</organism>
<keyword evidence="2" id="KW-1185">Reference proteome</keyword>
<evidence type="ECO:0000313" key="1">
    <source>
        <dbReference type="EMBL" id="GGH68405.1"/>
    </source>
</evidence>
<reference evidence="2" key="1">
    <citation type="journal article" date="2019" name="Int. J. Syst. Evol. Microbiol.">
        <title>The Global Catalogue of Microorganisms (GCM) 10K type strain sequencing project: providing services to taxonomists for standard genome sequencing and annotation.</title>
        <authorList>
            <consortium name="The Broad Institute Genomics Platform"/>
            <consortium name="The Broad Institute Genome Sequencing Center for Infectious Disease"/>
            <person name="Wu L."/>
            <person name="Ma J."/>
        </authorList>
    </citation>
    <scope>NUCLEOTIDE SEQUENCE [LARGE SCALE GENOMIC DNA]</scope>
    <source>
        <strain evidence="2">CCM 8702</strain>
    </source>
</reference>
<evidence type="ECO:0008006" key="3">
    <source>
        <dbReference type="Google" id="ProtNLM"/>
    </source>
</evidence>
<protein>
    <recommendedName>
        <fullName evidence="3">DUF1569 domain-containing protein</fullName>
    </recommendedName>
</protein>
<accession>A0ABQ1ZLY7</accession>
<comment type="caution">
    <text evidence="1">The sequence shown here is derived from an EMBL/GenBank/DDBJ whole genome shotgun (WGS) entry which is preliminary data.</text>
</comment>
<sequence length="149" mass="16780">MKNIFDPAPTEEILTRIDQLQPDAEPSWGKMSVAQMLAHCSAFQDIATGDSVSPRSWLGIVVGRLAKPVFYNDKPLPRDMSTIPTLIITDPQAFDTEKAILRQKLKKLQSIGPDQQPLHPHPFFGKLSAEEWGKGIYKHLDHHLRQFGV</sequence>
<dbReference type="InterPro" id="IPR034660">
    <property type="entry name" value="DinB/YfiT-like"/>
</dbReference>
<dbReference type="InterPro" id="IPR011463">
    <property type="entry name" value="DUF1569"/>
</dbReference>
<proteinExistence type="predicted"/>
<dbReference type="RefSeq" id="WP_172237889.1">
    <property type="nucleotide sequence ID" value="NZ_BMDD01000001.1"/>
</dbReference>
<dbReference type="EMBL" id="BMDD01000001">
    <property type="protein sequence ID" value="GGH68405.1"/>
    <property type="molecule type" value="Genomic_DNA"/>
</dbReference>